<dbReference type="FunFam" id="3.10.250.10:FF:000001">
    <property type="entry name" value="Lysyl oxidase 4 isoform X1"/>
    <property type="match status" value="1"/>
</dbReference>
<dbReference type="KEGG" id="lak:106153122"/>
<feature type="disulfide bond" evidence="3">
    <location>
        <begin position="75"/>
        <end position="85"/>
    </location>
</feature>
<dbReference type="SMART" id="SM00202">
    <property type="entry name" value="SR"/>
    <property type="match status" value="1"/>
</dbReference>
<sequence>MGTTSTSRYGHVNKGVVGLWHYGKWGSLCDDYMGLNDAHVLCRSLGFKQAIRTIKDGSLGTLSASYPIWMDNLACTGNEQVLVQCDKPRWGDHNCGHYEDVAIECSEERLPQIQIVGRRGLSDRHSKRRLMWRETVRK</sequence>
<protein>
    <submittedName>
        <fullName evidence="6">Scavenger receptor cysteine-rich type 1 protein M130</fullName>
    </submittedName>
</protein>
<dbReference type="AlphaFoldDB" id="A0A1S3H8Q9"/>
<proteinExistence type="predicted"/>
<comment type="caution">
    <text evidence="3">Lacks conserved residue(s) required for the propagation of feature annotation.</text>
</comment>
<dbReference type="GeneID" id="106153122"/>
<name>A0A1S3H8Q9_LINAN</name>
<dbReference type="STRING" id="7574.A0A1S3H8Q9"/>
<dbReference type="PRINTS" id="PR00258">
    <property type="entry name" value="SPERACTRCPTR"/>
</dbReference>
<keyword evidence="1" id="KW-0732">Signal</keyword>
<dbReference type="PANTHER" id="PTHR48071">
    <property type="entry name" value="SRCR DOMAIN-CONTAINING PROTEIN"/>
    <property type="match status" value="1"/>
</dbReference>
<feature type="domain" description="SRCR" evidence="4">
    <location>
        <begin position="1"/>
        <end position="106"/>
    </location>
</feature>
<dbReference type="InParanoid" id="A0A1S3H8Q9"/>
<dbReference type="OrthoDB" id="422749at2759"/>
<accession>A0A1S3H8Q9</accession>
<dbReference type="PROSITE" id="PS50287">
    <property type="entry name" value="SRCR_2"/>
    <property type="match status" value="1"/>
</dbReference>
<evidence type="ECO:0000256" key="3">
    <source>
        <dbReference type="PROSITE-ProRule" id="PRU00196"/>
    </source>
</evidence>
<evidence type="ECO:0000313" key="5">
    <source>
        <dbReference type="Proteomes" id="UP000085678"/>
    </source>
</evidence>
<organism evidence="5 6">
    <name type="scientific">Lingula anatina</name>
    <name type="common">Brachiopod</name>
    <name type="synonym">Lingula unguis</name>
    <dbReference type="NCBI Taxonomy" id="7574"/>
    <lineage>
        <taxon>Eukaryota</taxon>
        <taxon>Metazoa</taxon>
        <taxon>Spiralia</taxon>
        <taxon>Lophotrochozoa</taxon>
        <taxon>Brachiopoda</taxon>
        <taxon>Linguliformea</taxon>
        <taxon>Lingulata</taxon>
        <taxon>Lingulida</taxon>
        <taxon>Linguloidea</taxon>
        <taxon>Lingulidae</taxon>
        <taxon>Lingula</taxon>
    </lineage>
</organism>
<dbReference type="Pfam" id="PF00530">
    <property type="entry name" value="SRCR"/>
    <property type="match status" value="1"/>
</dbReference>
<dbReference type="PANTHER" id="PTHR48071:SF18">
    <property type="entry name" value="DELETED IN MALIGNANT BRAIN TUMORS 1 PROTEIN-RELATED"/>
    <property type="match status" value="1"/>
</dbReference>
<dbReference type="InterPro" id="IPR036772">
    <property type="entry name" value="SRCR-like_dom_sf"/>
</dbReference>
<evidence type="ECO:0000259" key="4">
    <source>
        <dbReference type="PROSITE" id="PS50287"/>
    </source>
</evidence>
<reference evidence="6" key="1">
    <citation type="journal article" date="2015" name="Nat. Commun.">
        <title>The Lingula genome provides insights into brachiopod evolution and the origin of phosphate biomineralization.</title>
        <authorList>
            <person name="Luo Y.J."/>
            <person name="Takeuchi T."/>
            <person name="Koyanagi R."/>
            <person name="Yamada L."/>
            <person name="Kanda M."/>
            <person name="Khalturina M."/>
            <person name="Fujie M."/>
            <person name="Yamasaki S.I."/>
            <person name="Endo K."/>
            <person name="Satoh N."/>
        </authorList>
    </citation>
    <scope>NUCLEOTIDE SEQUENCE</scope>
</reference>
<keyword evidence="5" id="KW-1185">Reference proteome</keyword>
<evidence type="ECO:0000313" key="6">
    <source>
        <dbReference type="RefSeq" id="XP_013382387.1"/>
    </source>
</evidence>
<keyword evidence="6" id="KW-0675">Receptor</keyword>
<dbReference type="RefSeq" id="XP_013382387.1">
    <property type="nucleotide sequence ID" value="XM_013526933.2"/>
</dbReference>
<dbReference type="InterPro" id="IPR001190">
    <property type="entry name" value="SRCR"/>
</dbReference>
<evidence type="ECO:0000256" key="1">
    <source>
        <dbReference type="ARBA" id="ARBA00022729"/>
    </source>
</evidence>
<dbReference type="Proteomes" id="UP000085678">
    <property type="component" value="Unplaced"/>
</dbReference>
<reference evidence="6" key="2">
    <citation type="submission" date="2025-08" db="UniProtKB">
        <authorList>
            <consortium name="RefSeq"/>
        </authorList>
    </citation>
    <scope>IDENTIFICATION</scope>
</reference>
<gene>
    <name evidence="6" type="primary">LOC106153122</name>
</gene>
<keyword evidence="2 3" id="KW-1015">Disulfide bond</keyword>
<dbReference type="GO" id="GO:0016020">
    <property type="term" value="C:membrane"/>
    <property type="evidence" value="ECO:0007669"/>
    <property type="project" value="InterPro"/>
</dbReference>
<dbReference type="SUPFAM" id="SSF56487">
    <property type="entry name" value="SRCR-like"/>
    <property type="match status" value="1"/>
</dbReference>
<evidence type="ECO:0000256" key="2">
    <source>
        <dbReference type="ARBA" id="ARBA00023157"/>
    </source>
</evidence>
<dbReference type="Gene3D" id="3.10.250.10">
    <property type="entry name" value="SRCR-like domain"/>
    <property type="match status" value="1"/>
</dbReference>